<organism evidence="1 2">
    <name type="scientific">Candidatus Komeilibacteria bacterium CG_4_9_14_0_8_um_filter_36_9</name>
    <dbReference type="NCBI Taxonomy" id="1974473"/>
    <lineage>
        <taxon>Bacteria</taxon>
        <taxon>Candidatus Komeiliibacteriota</taxon>
    </lineage>
</organism>
<dbReference type="AlphaFoldDB" id="A0A2M8DQU3"/>
<proteinExistence type="predicted"/>
<evidence type="ECO:0000313" key="1">
    <source>
        <dbReference type="EMBL" id="PJC01600.1"/>
    </source>
</evidence>
<accession>A0A2M8DQU3</accession>
<sequence>MTMLLFPFYFAELNMRYHSPQLLEYLLSNNIDIVFGRWGGTIASLPDNEKCLIRFSKTNQKDWPTILQKCYQLGHIPFHEDYLLNINGQRQDNLIPIIQKYLIPHTK</sequence>
<name>A0A2M8DQU3_9BACT</name>
<evidence type="ECO:0000313" key="2">
    <source>
        <dbReference type="Proteomes" id="UP000230136"/>
    </source>
</evidence>
<comment type="caution">
    <text evidence="1">The sequence shown here is derived from an EMBL/GenBank/DDBJ whole genome shotgun (WGS) entry which is preliminary data.</text>
</comment>
<dbReference type="Proteomes" id="UP000230136">
    <property type="component" value="Unassembled WGS sequence"/>
</dbReference>
<protein>
    <submittedName>
        <fullName evidence="1">Uncharacterized protein</fullName>
    </submittedName>
</protein>
<gene>
    <name evidence="1" type="ORF">CO073_03275</name>
</gene>
<dbReference type="EMBL" id="PFSY01000150">
    <property type="protein sequence ID" value="PJC01600.1"/>
    <property type="molecule type" value="Genomic_DNA"/>
</dbReference>
<reference evidence="2" key="1">
    <citation type="submission" date="2017-09" db="EMBL/GenBank/DDBJ databases">
        <title>Depth-based differentiation of microbial function through sediment-hosted aquifers and enrichment of novel symbionts in the deep terrestrial subsurface.</title>
        <authorList>
            <person name="Probst A.J."/>
            <person name="Ladd B."/>
            <person name="Jarett J.K."/>
            <person name="Geller-Mcgrath D.E."/>
            <person name="Sieber C.M.K."/>
            <person name="Emerson J.B."/>
            <person name="Anantharaman K."/>
            <person name="Thomas B.C."/>
            <person name="Malmstrom R."/>
            <person name="Stieglmeier M."/>
            <person name="Klingl A."/>
            <person name="Woyke T."/>
            <person name="Ryan C.M."/>
            <person name="Banfield J.F."/>
        </authorList>
    </citation>
    <scope>NUCLEOTIDE SEQUENCE [LARGE SCALE GENOMIC DNA]</scope>
</reference>